<dbReference type="SUPFAM" id="SSF57567">
    <property type="entry name" value="Serine protease inhibitors"/>
    <property type="match status" value="1"/>
</dbReference>
<dbReference type="Proteomes" id="UP000271162">
    <property type="component" value="Unassembled WGS sequence"/>
</dbReference>
<evidence type="ECO:0000313" key="3">
    <source>
        <dbReference type="Proteomes" id="UP000271162"/>
    </source>
</evidence>
<evidence type="ECO:0000256" key="1">
    <source>
        <dbReference type="ARBA" id="ARBA00022900"/>
    </source>
</evidence>
<reference evidence="2 3" key="1">
    <citation type="submission" date="2018-11" db="EMBL/GenBank/DDBJ databases">
        <authorList>
            <consortium name="Pathogen Informatics"/>
        </authorList>
    </citation>
    <scope>NUCLEOTIDE SEQUENCE [LARGE SCALE GENOMIC DNA]</scope>
</reference>
<dbReference type="CDD" id="cd19941">
    <property type="entry name" value="TIL"/>
    <property type="match status" value="1"/>
</dbReference>
<keyword evidence="3" id="KW-1185">Reference proteome</keyword>
<name>A0A3P7C358_NIPBR</name>
<dbReference type="Gene3D" id="2.10.25.10">
    <property type="entry name" value="Laminin"/>
    <property type="match status" value="1"/>
</dbReference>
<evidence type="ECO:0000313" key="2">
    <source>
        <dbReference type="EMBL" id="VDL67791.1"/>
    </source>
</evidence>
<accession>A0A3P7C358</accession>
<keyword evidence="1" id="KW-0722">Serine protease inhibitor</keyword>
<gene>
    <name evidence="2" type="ORF">NBR_LOCUS4202</name>
</gene>
<organism evidence="2 3">
    <name type="scientific">Nippostrongylus brasiliensis</name>
    <name type="common">Rat hookworm</name>
    <dbReference type="NCBI Taxonomy" id="27835"/>
    <lineage>
        <taxon>Eukaryota</taxon>
        <taxon>Metazoa</taxon>
        <taxon>Ecdysozoa</taxon>
        <taxon>Nematoda</taxon>
        <taxon>Chromadorea</taxon>
        <taxon>Rhabditida</taxon>
        <taxon>Rhabditina</taxon>
        <taxon>Rhabditomorpha</taxon>
        <taxon>Strongyloidea</taxon>
        <taxon>Heligmosomidae</taxon>
        <taxon>Nippostrongylus</taxon>
    </lineage>
</organism>
<protein>
    <submittedName>
        <fullName evidence="2">Uncharacterized protein</fullName>
    </submittedName>
</protein>
<keyword evidence="1" id="KW-0646">Protease inhibitor</keyword>
<proteinExistence type="predicted"/>
<dbReference type="GO" id="GO:0004867">
    <property type="term" value="F:serine-type endopeptidase inhibitor activity"/>
    <property type="evidence" value="ECO:0007669"/>
    <property type="project" value="UniProtKB-KW"/>
</dbReference>
<sequence length="123" mass="13814">MIDPGCKANESWTKCATCETKCFGDSTCTKCYSGCGCDDGFARNSSHLNVSEHVYKLFPFFQNFAMVLVRALKAFSTLSSTVWLCQGQQSQKHSKLLVYKKVKVSALIRSLRMRRAFAFNSES</sequence>
<dbReference type="STRING" id="27835.A0A3P7C358"/>
<dbReference type="InterPro" id="IPR036084">
    <property type="entry name" value="Ser_inhib-like_sf"/>
</dbReference>
<dbReference type="EMBL" id="UYSL01007421">
    <property type="protein sequence ID" value="VDL67791.1"/>
    <property type="molecule type" value="Genomic_DNA"/>
</dbReference>
<dbReference type="AlphaFoldDB" id="A0A3P7C358"/>